<reference evidence="17 18" key="1">
    <citation type="journal article" date="2024" name="BMC Genomics">
        <title>De novo assembly and annotation of Popillia japonica's genome with initial clues to its potential as an invasive pest.</title>
        <authorList>
            <person name="Cucini C."/>
            <person name="Boschi S."/>
            <person name="Funari R."/>
            <person name="Cardaioli E."/>
            <person name="Iannotti N."/>
            <person name="Marturano G."/>
            <person name="Paoli F."/>
            <person name="Bruttini M."/>
            <person name="Carapelli A."/>
            <person name="Frati F."/>
            <person name="Nardi F."/>
        </authorList>
    </citation>
    <scope>NUCLEOTIDE SEQUENCE [LARGE SCALE GENOMIC DNA]</scope>
    <source>
        <strain evidence="17">DMR45628</strain>
    </source>
</reference>
<comment type="similarity">
    <text evidence="2">Belongs to the sodium:neurotransmitter symporter (SNF) (TC 2.A.22) family.</text>
</comment>
<feature type="transmembrane region" description="Helical" evidence="16">
    <location>
        <begin position="22"/>
        <end position="41"/>
    </location>
</feature>
<dbReference type="InterPro" id="IPR000175">
    <property type="entry name" value="Na/ntran_symport"/>
</dbReference>
<dbReference type="Proteomes" id="UP001458880">
    <property type="component" value="Unassembled WGS sequence"/>
</dbReference>
<evidence type="ECO:0000256" key="3">
    <source>
        <dbReference type="ARBA" id="ARBA00022448"/>
    </source>
</evidence>
<feature type="region of interest" description="Disordered" evidence="15">
    <location>
        <begin position="212"/>
        <end position="245"/>
    </location>
</feature>
<dbReference type="GO" id="GO:0089718">
    <property type="term" value="P:amino acid import across plasma membrane"/>
    <property type="evidence" value="ECO:0007669"/>
    <property type="project" value="TreeGrafter"/>
</dbReference>
<feature type="transmembrane region" description="Helical" evidence="16">
    <location>
        <begin position="53"/>
        <end position="75"/>
    </location>
</feature>
<evidence type="ECO:0000313" key="17">
    <source>
        <dbReference type="EMBL" id="KAK9730440.1"/>
    </source>
</evidence>
<dbReference type="PROSITE" id="PS50267">
    <property type="entry name" value="NA_NEUROTRAN_SYMP_3"/>
    <property type="match status" value="1"/>
</dbReference>
<proteinExistence type="inferred from homology"/>
<keyword evidence="4 16" id="KW-0812">Transmembrane</keyword>
<keyword evidence="18" id="KW-1185">Reference proteome</keyword>
<evidence type="ECO:0000256" key="7">
    <source>
        <dbReference type="ARBA" id="ARBA00022989"/>
    </source>
</evidence>
<evidence type="ECO:0000256" key="16">
    <source>
        <dbReference type="SAM" id="Phobius"/>
    </source>
</evidence>
<dbReference type="SUPFAM" id="SSF161070">
    <property type="entry name" value="SNF-like"/>
    <property type="match status" value="1"/>
</dbReference>
<evidence type="ECO:0000256" key="9">
    <source>
        <dbReference type="ARBA" id="ARBA00023065"/>
    </source>
</evidence>
<comment type="caution">
    <text evidence="17">The sequence shown here is derived from an EMBL/GenBank/DDBJ whole genome shotgun (WGS) entry which is preliminary data.</text>
</comment>
<keyword evidence="8" id="KW-0915">Sodium</keyword>
<keyword evidence="10 16" id="KW-0472">Membrane</keyword>
<comment type="function">
    <text evidence="13">Unusual broad substrate spectrum amino acid:sodium cotransporter that promotes absorption of the D isomers of essential amino acids. Neutral amino acids are the preferred substrates, especially methionine and phenylalanine.</text>
</comment>
<evidence type="ECO:0000313" key="18">
    <source>
        <dbReference type="Proteomes" id="UP001458880"/>
    </source>
</evidence>
<feature type="transmembrane region" description="Helical" evidence="16">
    <location>
        <begin position="95"/>
        <end position="117"/>
    </location>
</feature>
<dbReference type="EMBL" id="JASPKY010000147">
    <property type="protein sequence ID" value="KAK9730440.1"/>
    <property type="molecule type" value="Genomic_DNA"/>
</dbReference>
<sequence length="259" mass="30496">MVSLQGISLTILTDSIPKCRPWMASLGTIIVLFCISLVYITNGGQFIFTLVDYFGGTMIFLILCIIETTAVFWWYGLENFCEDVEFMLKRKVGMYWRICWAVVSPLVLLAIFLYFVLTMERLQYEERDFPNIALVCGWLLIAVGLLQIPLWWIYYIYHVRRIGIIEGLRRSVSSSKWGPANVNHLAQWVALKDEYRERKSVRQIHWFKQDYSSDDGGKRKKSTKDMFERSSKTKRTPDTKHEDEDRLGKIMEMKIDWEK</sequence>
<keyword evidence="6" id="KW-0029">Amino-acid transport</keyword>
<evidence type="ECO:0000256" key="5">
    <source>
        <dbReference type="ARBA" id="ARBA00022847"/>
    </source>
</evidence>
<protein>
    <recommendedName>
        <fullName evidence="14">Sodium-dependent nutrient amino acid transporter 1</fullName>
    </recommendedName>
</protein>
<evidence type="ECO:0000256" key="15">
    <source>
        <dbReference type="SAM" id="MobiDB-lite"/>
    </source>
</evidence>
<evidence type="ECO:0000256" key="14">
    <source>
        <dbReference type="ARBA" id="ARBA00040215"/>
    </source>
</evidence>
<keyword evidence="12" id="KW-0739">Sodium transport</keyword>
<feature type="compositionally biased region" description="Basic and acidic residues" evidence="15">
    <location>
        <begin position="223"/>
        <end position="245"/>
    </location>
</feature>
<evidence type="ECO:0000256" key="4">
    <source>
        <dbReference type="ARBA" id="ARBA00022692"/>
    </source>
</evidence>
<evidence type="ECO:0000256" key="8">
    <source>
        <dbReference type="ARBA" id="ARBA00023053"/>
    </source>
</evidence>
<organism evidence="17 18">
    <name type="scientific">Popillia japonica</name>
    <name type="common">Japanese beetle</name>
    <dbReference type="NCBI Taxonomy" id="7064"/>
    <lineage>
        <taxon>Eukaryota</taxon>
        <taxon>Metazoa</taxon>
        <taxon>Ecdysozoa</taxon>
        <taxon>Arthropoda</taxon>
        <taxon>Hexapoda</taxon>
        <taxon>Insecta</taxon>
        <taxon>Pterygota</taxon>
        <taxon>Neoptera</taxon>
        <taxon>Endopterygota</taxon>
        <taxon>Coleoptera</taxon>
        <taxon>Polyphaga</taxon>
        <taxon>Scarabaeiformia</taxon>
        <taxon>Scarabaeidae</taxon>
        <taxon>Rutelinae</taxon>
        <taxon>Popillia</taxon>
    </lineage>
</organism>
<comment type="subcellular location">
    <subcellularLocation>
        <location evidence="1">Membrane</location>
        <topology evidence="1">Multi-pass membrane protein</topology>
    </subcellularLocation>
</comment>
<dbReference type="GO" id="GO:0005283">
    <property type="term" value="F:amino acid:sodium symporter activity"/>
    <property type="evidence" value="ECO:0007669"/>
    <property type="project" value="TreeGrafter"/>
</dbReference>
<evidence type="ECO:0000256" key="10">
    <source>
        <dbReference type="ARBA" id="ARBA00023136"/>
    </source>
</evidence>
<keyword evidence="7 16" id="KW-1133">Transmembrane helix</keyword>
<dbReference type="GO" id="GO:0015179">
    <property type="term" value="F:L-amino acid transmembrane transporter activity"/>
    <property type="evidence" value="ECO:0007669"/>
    <property type="project" value="TreeGrafter"/>
</dbReference>
<gene>
    <name evidence="17" type="ORF">QE152_g15234</name>
</gene>
<evidence type="ECO:0000256" key="6">
    <source>
        <dbReference type="ARBA" id="ARBA00022970"/>
    </source>
</evidence>
<keyword evidence="11" id="KW-0325">Glycoprotein</keyword>
<dbReference type="PANTHER" id="PTHR11616">
    <property type="entry name" value="SODIUM/CHLORIDE DEPENDENT TRANSPORTER"/>
    <property type="match status" value="1"/>
</dbReference>
<keyword evidence="9" id="KW-0406">Ion transport</keyword>
<dbReference type="InterPro" id="IPR037272">
    <property type="entry name" value="SNS_sf"/>
</dbReference>
<name>A0AAW1LAF1_POPJA</name>
<dbReference type="GO" id="GO:0005886">
    <property type="term" value="C:plasma membrane"/>
    <property type="evidence" value="ECO:0007669"/>
    <property type="project" value="TreeGrafter"/>
</dbReference>
<evidence type="ECO:0000256" key="11">
    <source>
        <dbReference type="ARBA" id="ARBA00023180"/>
    </source>
</evidence>
<keyword evidence="5" id="KW-0769">Symport</keyword>
<evidence type="ECO:0000256" key="12">
    <source>
        <dbReference type="ARBA" id="ARBA00023201"/>
    </source>
</evidence>
<evidence type="ECO:0000256" key="1">
    <source>
        <dbReference type="ARBA" id="ARBA00004141"/>
    </source>
</evidence>
<feature type="transmembrane region" description="Helical" evidence="16">
    <location>
        <begin position="129"/>
        <end position="154"/>
    </location>
</feature>
<dbReference type="PANTHER" id="PTHR11616:SF321">
    <property type="entry name" value="SODIUM-DEPENDENT NUTRIENT AMINO ACID TRANSPORTER 1-RELATED"/>
    <property type="match status" value="1"/>
</dbReference>
<dbReference type="Pfam" id="PF00209">
    <property type="entry name" value="SNF"/>
    <property type="match status" value="1"/>
</dbReference>
<dbReference type="AlphaFoldDB" id="A0AAW1LAF1"/>
<evidence type="ECO:0000256" key="13">
    <source>
        <dbReference type="ARBA" id="ARBA00037785"/>
    </source>
</evidence>
<keyword evidence="3" id="KW-0813">Transport</keyword>
<accession>A0AAW1LAF1</accession>
<evidence type="ECO:0000256" key="2">
    <source>
        <dbReference type="ARBA" id="ARBA00006459"/>
    </source>
</evidence>